<feature type="compositionally biased region" description="Acidic residues" evidence="1">
    <location>
        <begin position="75"/>
        <end position="92"/>
    </location>
</feature>
<dbReference type="RefSeq" id="WP_317296102.1">
    <property type="nucleotide sequence ID" value="NZ_JABFFQ010000004.1"/>
</dbReference>
<dbReference type="Proteomes" id="UP001273768">
    <property type="component" value="Unassembled WGS sequence"/>
</dbReference>
<feature type="compositionally biased region" description="Acidic residues" evidence="1">
    <location>
        <begin position="48"/>
        <end position="68"/>
    </location>
</feature>
<feature type="region of interest" description="Disordered" evidence="1">
    <location>
        <begin position="29"/>
        <end position="104"/>
    </location>
</feature>
<evidence type="ECO:0000313" key="4">
    <source>
        <dbReference type="Proteomes" id="UP001273768"/>
    </source>
</evidence>
<proteinExistence type="predicted"/>
<evidence type="ECO:0008006" key="5">
    <source>
        <dbReference type="Google" id="ProtNLM"/>
    </source>
</evidence>
<keyword evidence="2" id="KW-1133">Transmembrane helix</keyword>
<name>A0ABU3Z285_9EURY</name>
<reference evidence="3 4" key="1">
    <citation type="submission" date="2020-05" db="EMBL/GenBank/DDBJ databases">
        <title>Isolation and characterization of methanoarchaea from a cold seep at offshore SW Taiwan.</title>
        <authorList>
            <person name="Chen Y.-W."/>
            <person name="Chen S.-C."/>
            <person name="Lai M.-C."/>
        </authorList>
    </citation>
    <scope>NUCLEOTIDE SEQUENCE [LARGE SCALE GENOMIC DNA]</scope>
    <source>
        <strain evidence="3 4">YWC-01</strain>
    </source>
</reference>
<organism evidence="3 4">
    <name type="scientific">Methanoculleus nereidis</name>
    <dbReference type="NCBI Taxonomy" id="2735141"/>
    <lineage>
        <taxon>Archaea</taxon>
        <taxon>Methanobacteriati</taxon>
        <taxon>Methanobacteriota</taxon>
        <taxon>Stenosarchaea group</taxon>
        <taxon>Methanomicrobia</taxon>
        <taxon>Methanomicrobiales</taxon>
        <taxon>Methanomicrobiaceae</taxon>
        <taxon>Methanoculleus</taxon>
    </lineage>
</organism>
<gene>
    <name evidence="3" type="ORF">HL657_06995</name>
</gene>
<dbReference type="EMBL" id="JABFFQ010000004">
    <property type="protein sequence ID" value="MDV4342923.1"/>
    <property type="molecule type" value="Genomic_DNA"/>
</dbReference>
<evidence type="ECO:0000313" key="3">
    <source>
        <dbReference type="EMBL" id="MDV4342923.1"/>
    </source>
</evidence>
<keyword evidence="4" id="KW-1185">Reference proteome</keyword>
<protein>
    <recommendedName>
        <fullName evidence="5">PGF-CTERM sorting domain-containing protein</fullName>
    </recommendedName>
</protein>
<feature type="transmembrane region" description="Helical" evidence="2">
    <location>
        <begin position="169"/>
        <end position="187"/>
    </location>
</feature>
<evidence type="ECO:0000256" key="2">
    <source>
        <dbReference type="SAM" id="Phobius"/>
    </source>
</evidence>
<accession>A0ABU3Z285</accession>
<comment type="caution">
    <text evidence="3">The sequence shown here is derived from an EMBL/GenBank/DDBJ whole genome shotgun (WGS) entry which is preliminary data.</text>
</comment>
<keyword evidence="2" id="KW-0812">Transmembrane</keyword>
<evidence type="ECO:0000256" key="1">
    <source>
        <dbReference type="SAM" id="MobiDB-lite"/>
    </source>
</evidence>
<sequence length="191" mass="20278">MTGNRWTWRTLLVALLVAAVVIVFPTAAQSPASAEPLTWTLPPTPPEEILEETPEETLAETPEETLDEETPRETLEEETTLDEETPIATLDDETPRETLNDTSNETINETALETINETGPPVVIGTDEVTPAATTEATPAETSTAELPTFTPIQAAQVNGSATQAAPPSITGVILAVAVAGLLVVIGRNRK</sequence>
<keyword evidence="2" id="KW-0472">Membrane</keyword>